<dbReference type="Gene3D" id="3.30.750.24">
    <property type="entry name" value="STAS domain"/>
    <property type="match status" value="1"/>
</dbReference>
<organism evidence="5 6">
    <name type="scientific">Actinomadura harenae</name>
    <dbReference type="NCBI Taxonomy" id="2483351"/>
    <lineage>
        <taxon>Bacteria</taxon>
        <taxon>Bacillati</taxon>
        <taxon>Actinomycetota</taxon>
        <taxon>Actinomycetes</taxon>
        <taxon>Streptosporangiales</taxon>
        <taxon>Thermomonosporaceae</taxon>
        <taxon>Actinomadura</taxon>
    </lineage>
</organism>
<evidence type="ECO:0000256" key="1">
    <source>
        <dbReference type="ARBA" id="ARBA00009013"/>
    </source>
</evidence>
<evidence type="ECO:0000259" key="4">
    <source>
        <dbReference type="PROSITE" id="PS50801"/>
    </source>
</evidence>
<reference evidence="5 6" key="1">
    <citation type="submission" date="2018-10" db="EMBL/GenBank/DDBJ databases">
        <title>Isolation from soil.</title>
        <authorList>
            <person name="Hu J."/>
        </authorList>
    </citation>
    <scope>NUCLEOTIDE SEQUENCE [LARGE SCALE GENOMIC DNA]</scope>
    <source>
        <strain evidence="5 6">NEAU-Ht49</strain>
    </source>
</reference>
<dbReference type="NCBIfam" id="TIGR00377">
    <property type="entry name" value="ant_ant_sig"/>
    <property type="match status" value="1"/>
</dbReference>
<evidence type="ECO:0000256" key="3">
    <source>
        <dbReference type="SAM" id="MobiDB-lite"/>
    </source>
</evidence>
<name>A0A3M2LEN6_9ACTN</name>
<dbReference type="PANTHER" id="PTHR33495">
    <property type="entry name" value="ANTI-SIGMA FACTOR ANTAGONIST TM_1081-RELATED-RELATED"/>
    <property type="match status" value="1"/>
</dbReference>
<dbReference type="SUPFAM" id="SSF52091">
    <property type="entry name" value="SpoIIaa-like"/>
    <property type="match status" value="1"/>
</dbReference>
<dbReference type="PROSITE" id="PS50801">
    <property type="entry name" value="STAS"/>
    <property type="match status" value="1"/>
</dbReference>
<keyword evidence="6" id="KW-1185">Reference proteome</keyword>
<dbReference type="OrthoDB" id="3294096at2"/>
<dbReference type="EMBL" id="RFFG01000152">
    <property type="protein sequence ID" value="RMI36007.1"/>
    <property type="molecule type" value="Genomic_DNA"/>
</dbReference>
<evidence type="ECO:0000313" key="6">
    <source>
        <dbReference type="Proteomes" id="UP000282674"/>
    </source>
</evidence>
<dbReference type="GO" id="GO:0043856">
    <property type="term" value="F:anti-sigma factor antagonist activity"/>
    <property type="evidence" value="ECO:0007669"/>
    <property type="project" value="InterPro"/>
</dbReference>
<dbReference type="Proteomes" id="UP000282674">
    <property type="component" value="Unassembled WGS sequence"/>
</dbReference>
<dbReference type="InterPro" id="IPR003658">
    <property type="entry name" value="Anti-sigma_ant"/>
</dbReference>
<dbReference type="RefSeq" id="WP_122199625.1">
    <property type="nucleotide sequence ID" value="NZ_JBHSKC010000055.1"/>
</dbReference>
<feature type="domain" description="STAS" evidence="4">
    <location>
        <begin position="20"/>
        <end position="133"/>
    </location>
</feature>
<dbReference type="Pfam" id="PF01740">
    <property type="entry name" value="STAS"/>
    <property type="match status" value="1"/>
</dbReference>
<comment type="similarity">
    <text evidence="1 2">Belongs to the anti-sigma-factor antagonist family.</text>
</comment>
<proteinExistence type="inferred from homology"/>
<dbReference type="InterPro" id="IPR002645">
    <property type="entry name" value="STAS_dom"/>
</dbReference>
<feature type="region of interest" description="Disordered" evidence="3">
    <location>
        <begin position="1"/>
        <end position="24"/>
    </location>
</feature>
<dbReference type="InterPro" id="IPR036513">
    <property type="entry name" value="STAS_dom_sf"/>
</dbReference>
<sequence>MTTVTTTVPATANPQRPDEVRMPAHRRPGHTIVGLSGVLDGAAAPALREHLIGALRRSARLLILDLSEVASADAAGLAVLAGTQRRAAGLGVTLCLAAPGPQVTALLHVTGLDRVLIAQHAQHAQDPHAEPAV</sequence>
<evidence type="ECO:0000313" key="5">
    <source>
        <dbReference type="EMBL" id="RMI36007.1"/>
    </source>
</evidence>
<accession>A0A3M2LEN6</accession>
<protein>
    <recommendedName>
        <fullName evidence="2">Anti-sigma factor antagonist</fullName>
    </recommendedName>
</protein>
<feature type="compositionally biased region" description="Low complexity" evidence="3">
    <location>
        <begin position="1"/>
        <end position="12"/>
    </location>
</feature>
<dbReference type="PANTHER" id="PTHR33495:SF2">
    <property type="entry name" value="ANTI-SIGMA FACTOR ANTAGONIST TM_1081-RELATED"/>
    <property type="match status" value="1"/>
</dbReference>
<comment type="caution">
    <text evidence="5">The sequence shown here is derived from an EMBL/GenBank/DDBJ whole genome shotgun (WGS) entry which is preliminary data.</text>
</comment>
<dbReference type="AlphaFoldDB" id="A0A3M2LEN6"/>
<dbReference type="CDD" id="cd07043">
    <property type="entry name" value="STAS_anti-anti-sigma_factors"/>
    <property type="match status" value="1"/>
</dbReference>
<gene>
    <name evidence="5" type="ORF">EBO15_39750</name>
</gene>
<evidence type="ECO:0000256" key="2">
    <source>
        <dbReference type="RuleBase" id="RU003749"/>
    </source>
</evidence>